<comment type="caution">
    <text evidence="2">The sequence shown here is derived from an EMBL/GenBank/DDBJ whole genome shotgun (WGS) entry which is preliminary data.</text>
</comment>
<proteinExistence type="predicted"/>
<keyword evidence="3" id="KW-1185">Reference proteome</keyword>
<accession>A0A8S1CZZ9</accession>
<sequence>MKRKYSLLLVGTLLGLMKLWKILETRASSSGALNLVCHHLEDSLVKVDQQEVFQVLKVSNQEVFQEGNQGAFQVDNQEASLVDNQGAFQVDNQEASLEDNQEAFQEDNQEVFQGDSQDFFQVNSKEAIQVDNLVRLEDNIQVARGAAFLPEAINLALDNILAVVAFILVAVQETLLDSLSSQAQASLSIHLVERKSKNRNCGDQPTRNEYLLSTMVTIGTKSAKLLAN</sequence>
<evidence type="ECO:0000313" key="3">
    <source>
        <dbReference type="Proteomes" id="UP000494165"/>
    </source>
</evidence>
<evidence type="ECO:0000256" key="1">
    <source>
        <dbReference type="SAM" id="SignalP"/>
    </source>
</evidence>
<reference evidence="2 3" key="1">
    <citation type="submission" date="2020-04" db="EMBL/GenBank/DDBJ databases">
        <authorList>
            <person name="Alioto T."/>
            <person name="Alioto T."/>
            <person name="Gomez Garrido J."/>
        </authorList>
    </citation>
    <scope>NUCLEOTIDE SEQUENCE [LARGE SCALE GENOMIC DNA]</scope>
</reference>
<feature type="signal peptide" evidence="1">
    <location>
        <begin position="1"/>
        <end position="27"/>
    </location>
</feature>
<protein>
    <submittedName>
        <fullName evidence="2">Uncharacterized protein</fullName>
    </submittedName>
</protein>
<name>A0A8S1CZZ9_9INSE</name>
<dbReference type="EMBL" id="CADEPI010000113">
    <property type="protein sequence ID" value="CAB3375485.1"/>
    <property type="molecule type" value="Genomic_DNA"/>
</dbReference>
<feature type="chain" id="PRO_5035860454" evidence="1">
    <location>
        <begin position="28"/>
        <end position="228"/>
    </location>
</feature>
<keyword evidence="1" id="KW-0732">Signal</keyword>
<evidence type="ECO:0000313" key="2">
    <source>
        <dbReference type="EMBL" id="CAB3375485.1"/>
    </source>
</evidence>
<organism evidence="2 3">
    <name type="scientific">Cloeon dipterum</name>
    <dbReference type="NCBI Taxonomy" id="197152"/>
    <lineage>
        <taxon>Eukaryota</taxon>
        <taxon>Metazoa</taxon>
        <taxon>Ecdysozoa</taxon>
        <taxon>Arthropoda</taxon>
        <taxon>Hexapoda</taxon>
        <taxon>Insecta</taxon>
        <taxon>Pterygota</taxon>
        <taxon>Palaeoptera</taxon>
        <taxon>Ephemeroptera</taxon>
        <taxon>Pisciforma</taxon>
        <taxon>Baetidae</taxon>
        <taxon>Cloeon</taxon>
    </lineage>
</organism>
<dbReference type="Proteomes" id="UP000494165">
    <property type="component" value="Unassembled WGS sequence"/>
</dbReference>
<dbReference type="AlphaFoldDB" id="A0A8S1CZZ9"/>
<gene>
    <name evidence="2" type="ORF">CLODIP_2_CD07655</name>
</gene>